<evidence type="ECO:0000313" key="2">
    <source>
        <dbReference type="EMBL" id="MBP2385972.1"/>
    </source>
</evidence>
<protein>
    <recommendedName>
        <fullName evidence="4">Esterase-like activity of phytase family protein</fullName>
    </recommendedName>
</protein>
<organism evidence="2 3">
    <name type="scientific">Paeniglutamicibacter kerguelensis</name>
    <dbReference type="NCBI Taxonomy" id="254788"/>
    <lineage>
        <taxon>Bacteria</taxon>
        <taxon>Bacillati</taxon>
        <taxon>Actinomycetota</taxon>
        <taxon>Actinomycetes</taxon>
        <taxon>Micrococcales</taxon>
        <taxon>Micrococcaceae</taxon>
        <taxon>Paeniglutamicibacter</taxon>
    </lineage>
</organism>
<sequence>MGFDDDDPTANRSIGQMVPLWGDTDNDGEPETYFATPAGITEAKRLPEDWIGPLNVIALSKGEPVVQGQEGSGEHELKVPGGWDVVRTIDHLEKYPLGDMEVLAVNGNYISFDYYFASLKPHHGSYLVDLETRKITQTRREDNKEEGFTIKGVRNSVDGDFLIMKDSAYNKRTGKLVDFEGSKGTERVLLGVSNQDGTRAYGTMGDDQAKVLVDLTTKRIQKVEADGEGSSELPAWITPDNTVVFNDSGILFGVRTR</sequence>
<feature type="region of interest" description="Disordered" evidence="1">
    <location>
        <begin position="1"/>
        <end position="27"/>
    </location>
</feature>
<dbReference type="Proteomes" id="UP001296993">
    <property type="component" value="Unassembled WGS sequence"/>
</dbReference>
<dbReference type="EMBL" id="JAGIOF010000001">
    <property type="protein sequence ID" value="MBP2385972.1"/>
    <property type="molecule type" value="Genomic_DNA"/>
</dbReference>
<evidence type="ECO:0000313" key="3">
    <source>
        <dbReference type="Proteomes" id="UP001296993"/>
    </source>
</evidence>
<keyword evidence="3" id="KW-1185">Reference proteome</keyword>
<evidence type="ECO:0008006" key="4">
    <source>
        <dbReference type="Google" id="ProtNLM"/>
    </source>
</evidence>
<dbReference type="RefSeq" id="WP_209996953.1">
    <property type="nucleotide sequence ID" value="NZ_BAAAJY010000003.1"/>
</dbReference>
<name>A0ABS4XBX7_9MICC</name>
<evidence type="ECO:0000256" key="1">
    <source>
        <dbReference type="SAM" id="MobiDB-lite"/>
    </source>
</evidence>
<accession>A0ABS4XBX7</accession>
<gene>
    <name evidence="2" type="ORF">JOF47_001483</name>
</gene>
<reference evidence="2 3" key="1">
    <citation type="submission" date="2021-03" db="EMBL/GenBank/DDBJ databases">
        <title>Sequencing the genomes of 1000 actinobacteria strains.</title>
        <authorList>
            <person name="Klenk H.-P."/>
        </authorList>
    </citation>
    <scope>NUCLEOTIDE SEQUENCE [LARGE SCALE GENOMIC DNA]</scope>
    <source>
        <strain evidence="2 3">DSM 15797</strain>
    </source>
</reference>
<proteinExistence type="predicted"/>
<comment type="caution">
    <text evidence="2">The sequence shown here is derived from an EMBL/GenBank/DDBJ whole genome shotgun (WGS) entry which is preliminary data.</text>
</comment>